<dbReference type="EMBL" id="HG964446">
    <property type="protein sequence ID" value="CDO89099.1"/>
    <property type="molecule type" value="Genomic_DNA"/>
</dbReference>
<proteinExistence type="predicted"/>
<evidence type="ECO:0000259" key="1">
    <source>
        <dbReference type="Pfam" id="PF19328"/>
    </source>
</evidence>
<dbReference type="OrthoDB" id="4759936at2"/>
<sequence length="357" mass="38551">MSGVIQFSTGNVGRHSLKTIIERPDLELVGVHASSAEKVGRDAAELCGLSEATGIVATDDIDALVKLGADCVVFTALGETRPIEVIEQMSKFLSAGTNVVGSSLVWLVAPAHAQDWIRDPLEQACKDGNSSLYINGVDPGFSADTLTHTALSLVTRARSVTVQEIFDYGNYDDAEFTGEGMGFNKGPDDDPPLLFQPGIVEFMWGGQVRRLAELMGLELDEMRQRTESWYTPETIKCTMMTIDPGRRAAVRFAVEGVVDGEPVITIEHVTRLTNAAGPDWVYPPDGLTGVHRVVVEGEPRIEINTHVSHPLLDSTDAACMSTAARVLNAIDWVCEAPAGLIAVEDIPPAELLLRVAW</sequence>
<dbReference type="STRING" id="47839.BN973_03470"/>
<reference evidence="2" key="1">
    <citation type="journal article" date="2014" name="Genome Announc.">
        <title>Draft Genome Sequence of Mycobacterium triplex DSM 44626.</title>
        <authorList>
            <person name="Sassi M."/>
            <person name="Croce O."/>
            <person name="Robert C."/>
            <person name="Raoult D."/>
            <person name="Drancourt M."/>
        </authorList>
    </citation>
    <scope>NUCLEOTIDE SEQUENCE [LARGE SCALE GENOMIC DNA]</scope>
    <source>
        <strain evidence="2">DSM 44626</strain>
    </source>
</reference>
<dbReference type="InterPro" id="IPR045760">
    <property type="entry name" value="DAP_DH_C"/>
</dbReference>
<dbReference type="Pfam" id="PF19328">
    <property type="entry name" value="DAP_DH_C"/>
    <property type="match status" value="1"/>
</dbReference>
<dbReference type="CDD" id="cd24146">
    <property type="entry name" value="nat-AmDH_N_like"/>
    <property type="match status" value="1"/>
</dbReference>
<evidence type="ECO:0000313" key="4">
    <source>
        <dbReference type="Proteomes" id="UP000193710"/>
    </source>
</evidence>
<organism evidence="2">
    <name type="scientific">Mycobacterium triplex</name>
    <dbReference type="NCBI Taxonomy" id="47839"/>
    <lineage>
        <taxon>Bacteria</taxon>
        <taxon>Bacillati</taxon>
        <taxon>Actinomycetota</taxon>
        <taxon>Actinomycetes</taxon>
        <taxon>Mycobacteriales</taxon>
        <taxon>Mycobacteriaceae</taxon>
        <taxon>Mycobacterium</taxon>
        <taxon>Mycobacterium simiae complex</taxon>
    </lineage>
</organism>
<accession>A0A024JZV6</accession>
<reference evidence="3 4" key="3">
    <citation type="submission" date="2016-01" db="EMBL/GenBank/DDBJ databases">
        <title>The new phylogeny of the genus Mycobacterium.</title>
        <authorList>
            <person name="Tarcisio F."/>
            <person name="Conor M."/>
            <person name="Antonella G."/>
            <person name="Elisabetta G."/>
            <person name="Giulia F.S."/>
            <person name="Sara T."/>
            <person name="Anna F."/>
            <person name="Clotilde B."/>
            <person name="Roberto B."/>
            <person name="Veronica D.S."/>
            <person name="Fabio R."/>
            <person name="Monica P."/>
            <person name="Olivier J."/>
            <person name="Enrico T."/>
            <person name="Nicola S."/>
        </authorList>
    </citation>
    <scope>NUCLEOTIDE SEQUENCE [LARGE SCALE GENOMIC DNA]</scope>
    <source>
        <strain evidence="3 4">DSM 44626</strain>
    </source>
</reference>
<protein>
    <submittedName>
        <fullName evidence="2">Dihydrodipicolinate reductase</fullName>
    </submittedName>
</protein>
<dbReference type="Gene3D" id="3.40.50.720">
    <property type="entry name" value="NAD(P)-binding Rossmann-like Domain"/>
    <property type="match status" value="1"/>
</dbReference>
<name>A0A024JZV6_9MYCO</name>
<dbReference type="AlphaFoldDB" id="A0A024JZV6"/>
<reference evidence="2" key="2">
    <citation type="submission" date="2014-04" db="EMBL/GenBank/DDBJ databases">
        <authorList>
            <person name="Xu Y.W."/>
            <person name="Yang Q."/>
        </authorList>
    </citation>
    <scope>NUCLEOTIDE SEQUENCE</scope>
    <source>
        <strain evidence="2">DSM 44626</strain>
    </source>
</reference>
<keyword evidence="4" id="KW-1185">Reference proteome</keyword>
<evidence type="ECO:0000313" key="2">
    <source>
        <dbReference type="EMBL" id="CDO89099.1"/>
    </source>
</evidence>
<dbReference type="Proteomes" id="UP000193710">
    <property type="component" value="Unassembled WGS sequence"/>
</dbReference>
<dbReference type="InterPro" id="IPR036291">
    <property type="entry name" value="NAD(P)-bd_dom_sf"/>
</dbReference>
<gene>
    <name evidence="3" type="ORF">AWC29_11535</name>
    <name evidence="2" type="ORF">BN973_03470</name>
</gene>
<dbReference type="Proteomes" id="UP000028880">
    <property type="component" value="Unassembled WGS sequence"/>
</dbReference>
<dbReference type="EMBL" id="LQPY01000015">
    <property type="protein sequence ID" value="ORX05090.1"/>
    <property type="molecule type" value="Genomic_DNA"/>
</dbReference>
<dbReference type="SUPFAM" id="SSF51735">
    <property type="entry name" value="NAD(P)-binding Rossmann-fold domains"/>
    <property type="match status" value="1"/>
</dbReference>
<evidence type="ECO:0000313" key="3">
    <source>
        <dbReference type="EMBL" id="ORX05090.1"/>
    </source>
</evidence>
<dbReference type="eggNOG" id="COG3804">
    <property type="taxonomic scope" value="Bacteria"/>
</dbReference>
<feature type="domain" description="2,4-diaminopentanoate dehydrogenase C-terminal" evidence="1">
    <location>
        <begin position="208"/>
        <end position="348"/>
    </location>
</feature>
<dbReference type="HOGENOM" id="CLU_050509_0_0_11"/>
<dbReference type="RefSeq" id="WP_036469587.1">
    <property type="nucleotide sequence ID" value="NZ_HG964446.1"/>
</dbReference>